<proteinExistence type="inferred from homology"/>
<dbReference type="Proteomes" id="UP000051859">
    <property type="component" value="Unassembled WGS sequence"/>
</dbReference>
<dbReference type="UniPathway" id="UPA00070">
    <property type="reaction ID" value="UER00119"/>
</dbReference>
<dbReference type="GO" id="GO:0004588">
    <property type="term" value="F:orotate phosphoribosyltransferase activity"/>
    <property type="evidence" value="ECO:0007669"/>
    <property type="project" value="UniProtKB-UniRule"/>
</dbReference>
<feature type="domain" description="Phosphoribosyltransferase" evidence="7">
    <location>
        <begin position="53"/>
        <end position="154"/>
    </location>
</feature>
<evidence type="ECO:0000313" key="11">
    <source>
        <dbReference type="Proteomes" id="UP000305541"/>
    </source>
</evidence>
<evidence type="ECO:0000256" key="3">
    <source>
        <dbReference type="ARBA" id="ARBA00022676"/>
    </source>
</evidence>
<sequence length="211" mass="23129">MNDELRSKIIKQLLDLKAVSISPNAPFTYASGMKSPIYTDLRMTISSPMLRSDIVKGLSAEIKKAYPNATVIGGVATAGIPHAAWVADALDLPLIYVRSKPKDHGAGKQIEGQLKDDDQVVLIDDLISTGGSVLKAVEAVRKENVDVIGVASIFSYGLPDATKNFADQKTKLLSLLNYNQMVDYLQSSQALSEDEVQSAKEWHQDPWNWKK</sequence>
<comment type="similarity">
    <text evidence="6">Belongs to the purine/pyrimidine phosphoribosyltransferase family. PyrE subfamily.</text>
</comment>
<evidence type="ECO:0000313" key="9">
    <source>
        <dbReference type="EMBL" id="TLQ05759.1"/>
    </source>
</evidence>
<protein>
    <recommendedName>
        <fullName evidence="2 6">Orotate phosphoribosyltransferase</fullName>
        <shortName evidence="6">OPRT</shortName>
        <shortName evidence="6">OPRTase</shortName>
        <ecNumber evidence="2 6">2.4.2.10</ecNumber>
    </recommendedName>
</protein>
<organism evidence="8 10">
    <name type="scientific">Pediococcus stilesii</name>
    <dbReference type="NCBI Taxonomy" id="331679"/>
    <lineage>
        <taxon>Bacteria</taxon>
        <taxon>Bacillati</taxon>
        <taxon>Bacillota</taxon>
        <taxon>Bacilli</taxon>
        <taxon>Lactobacillales</taxon>
        <taxon>Lactobacillaceae</taxon>
        <taxon>Pediococcus</taxon>
    </lineage>
</organism>
<dbReference type="GO" id="GO:0019856">
    <property type="term" value="P:pyrimidine nucleobase biosynthetic process"/>
    <property type="evidence" value="ECO:0007669"/>
    <property type="project" value="TreeGrafter"/>
</dbReference>
<reference evidence="9 11" key="2">
    <citation type="submission" date="2019-05" db="EMBL/GenBank/DDBJ databases">
        <title>The metagenome of a microbial culture collection derived from dairy environment covers the genomic content of the human microbiome.</title>
        <authorList>
            <person name="Roder T."/>
            <person name="Wuthrich D."/>
            <person name="Sattari Z."/>
            <person name="Von Ah U."/>
            <person name="Bar C."/>
            <person name="Ronchi F."/>
            <person name="Macpherson A.J."/>
            <person name="Ganal-Vonarburg S.C."/>
            <person name="Bruggmann R."/>
            <person name="Vergeres G."/>
        </authorList>
    </citation>
    <scope>NUCLEOTIDE SEQUENCE [LARGE SCALE GENOMIC DNA]</scope>
    <source>
        <strain evidence="9 11">FAM 18815</strain>
    </source>
</reference>
<keyword evidence="10" id="KW-1185">Reference proteome</keyword>
<dbReference type="Proteomes" id="UP000305541">
    <property type="component" value="Unassembled WGS sequence"/>
</dbReference>
<feature type="binding site" evidence="6">
    <location>
        <position position="98"/>
    </location>
    <ligand>
        <name>5-phospho-alpha-D-ribose 1-diphosphate</name>
        <dbReference type="ChEBI" id="CHEBI:58017"/>
        <note>ligand shared between dimeric partners</note>
    </ligand>
</feature>
<dbReference type="PANTHER" id="PTHR19278:SF9">
    <property type="entry name" value="URIDINE 5'-MONOPHOSPHATE SYNTHASE"/>
    <property type="match status" value="1"/>
</dbReference>
<dbReference type="NCBIfam" id="TIGR00336">
    <property type="entry name" value="pyrE"/>
    <property type="match status" value="1"/>
</dbReference>
<comment type="caution">
    <text evidence="8">The sequence shown here is derived from an EMBL/GenBank/DDBJ whole genome shotgun (WGS) entry which is preliminary data.</text>
</comment>
<evidence type="ECO:0000313" key="10">
    <source>
        <dbReference type="Proteomes" id="UP000051859"/>
    </source>
</evidence>
<dbReference type="InterPro" id="IPR004467">
    <property type="entry name" value="Or_phspho_trans_dom"/>
</dbReference>
<keyword evidence="5 6" id="KW-0665">Pyrimidine biosynthesis</keyword>
<comment type="cofactor">
    <cofactor evidence="6">
        <name>Mg(2+)</name>
        <dbReference type="ChEBI" id="CHEBI:18420"/>
    </cofactor>
</comment>
<keyword evidence="3 6" id="KW-0328">Glycosyltransferase</keyword>
<comment type="pathway">
    <text evidence="1 6">Pyrimidine metabolism; UMP biosynthesis via de novo pathway; UMP from orotate: step 1/2.</text>
</comment>
<comment type="function">
    <text evidence="6">Catalyzes the transfer of a ribosyl phosphate group from 5-phosphoribose 1-diphosphate to orotate, leading to the formation of orotidine monophosphate (OMP).</text>
</comment>
<dbReference type="AlphaFoldDB" id="A0A0R2KWI2"/>
<dbReference type="PANTHER" id="PTHR19278">
    <property type="entry name" value="OROTATE PHOSPHORIBOSYLTRANSFERASE"/>
    <property type="match status" value="1"/>
</dbReference>
<evidence type="ECO:0000256" key="6">
    <source>
        <dbReference type="HAMAP-Rule" id="MF_01208"/>
    </source>
</evidence>
<name>A0A0R2KWI2_9LACO</name>
<keyword evidence="6" id="KW-0460">Magnesium</keyword>
<evidence type="ECO:0000256" key="2">
    <source>
        <dbReference type="ARBA" id="ARBA00011971"/>
    </source>
</evidence>
<feature type="binding site" description="in other chain" evidence="6">
    <location>
        <begin position="124"/>
        <end position="132"/>
    </location>
    <ligand>
        <name>5-phospho-alpha-D-ribose 1-diphosphate</name>
        <dbReference type="ChEBI" id="CHEBI:58017"/>
        <note>ligand shared between dimeric partners</note>
    </ligand>
</feature>
<dbReference type="Gene3D" id="3.40.50.2020">
    <property type="match status" value="1"/>
</dbReference>
<feature type="binding site" evidence="6">
    <location>
        <position position="102"/>
    </location>
    <ligand>
        <name>5-phospho-alpha-D-ribose 1-diphosphate</name>
        <dbReference type="ChEBI" id="CHEBI:58017"/>
        <note>ligand shared between dimeric partners</note>
    </ligand>
</feature>
<dbReference type="InterPro" id="IPR023031">
    <property type="entry name" value="OPRT"/>
</dbReference>
<comment type="catalytic activity">
    <reaction evidence="6">
        <text>orotidine 5'-phosphate + diphosphate = orotate + 5-phospho-alpha-D-ribose 1-diphosphate</text>
        <dbReference type="Rhea" id="RHEA:10380"/>
        <dbReference type="ChEBI" id="CHEBI:30839"/>
        <dbReference type="ChEBI" id="CHEBI:33019"/>
        <dbReference type="ChEBI" id="CHEBI:57538"/>
        <dbReference type="ChEBI" id="CHEBI:58017"/>
        <dbReference type="EC" id="2.4.2.10"/>
    </reaction>
</comment>
<keyword evidence="4 6" id="KW-0808">Transferase</keyword>
<evidence type="ECO:0000313" key="8">
    <source>
        <dbReference type="EMBL" id="KRN93951.1"/>
    </source>
</evidence>
<accession>A0A0R2KWI2</accession>
<dbReference type="OrthoDB" id="9802134at2"/>
<comment type="subunit">
    <text evidence="6">Homodimer.</text>
</comment>
<dbReference type="EC" id="2.4.2.10" evidence="2 6"/>
<dbReference type="HAMAP" id="MF_01208">
    <property type="entry name" value="PyrE"/>
    <property type="match status" value="1"/>
</dbReference>
<evidence type="ECO:0000256" key="1">
    <source>
        <dbReference type="ARBA" id="ARBA00004889"/>
    </source>
</evidence>
<evidence type="ECO:0000256" key="4">
    <source>
        <dbReference type="ARBA" id="ARBA00022679"/>
    </source>
</evidence>
<dbReference type="GO" id="GO:0000287">
    <property type="term" value="F:magnesium ion binding"/>
    <property type="evidence" value="ECO:0007669"/>
    <property type="project" value="UniProtKB-UniRule"/>
</dbReference>
<dbReference type="InterPro" id="IPR029057">
    <property type="entry name" value="PRTase-like"/>
</dbReference>
<dbReference type="EMBL" id="JQBX01000009">
    <property type="protein sequence ID" value="KRN93951.1"/>
    <property type="molecule type" value="Genomic_DNA"/>
</dbReference>
<dbReference type="Pfam" id="PF00156">
    <property type="entry name" value="Pribosyltran"/>
    <property type="match status" value="1"/>
</dbReference>
<feature type="binding site" evidence="6">
    <location>
        <position position="104"/>
    </location>
    <ligand>
        <name>5-phospho-alpha-D-ribose 1-diphosphate</name>
        <dbReference type="ChEBI" id="CHEBI:58017"/>
        <note>ligand shared between dimeric partners</note>
    </ligand>
</feature>
<dbReference type="EMBL" id="VBTH01000001">
    <property type="protein sequence ID" value="TLQ05759.1"/>
    <property type="molecule type" value="Genomic_DNA"/>
</dbReference>
<dbReference type="SUPFAM" id="SSF53271">
    <property type="entry name" value="PRTase-like"/>
    <property type="match status" value="1"/>
</dbReference>
<feature type="binding site" evidence="6">
    <location>
        <position position="128"/>
    </location>
    <ligand>
        <name>orotate</name>
        <dbReference type="ChEBI" id="CHEBI:30839"/>
    </ligand>
</feature>
<comment type="caution">
    <text evidence="6">Lacks conserved residue(s) required for the propagation of feature annotation.</text>
</comment>
<dbReference type="InterPro" id="IPR000836">
    <property type="entry name" value="PRTase_dom"/>
</dbReference>
<dbReference type="GO" id="GO:0044205">
    <property type="term" value="P:'de novo' UMP biosynthetic process"/>
    <property type="evidence" value="ECO:0007669"/>
    <property type="project" value="UniProtKB-UniRule"/>
</dbReference>
<reference evidence="8 10" key="1">
    <citation type="journal article" date="2015" name="Genome Announc.">
        <title>Expanding the biotechnology potential of lactobacilli through comparative genomics of 213 strains and associated genera.</title>
        <authorList>
            <person name="Sun Z."/>
            <person name="Harris H.M."/>
            <person name="McCann A."/>
            <person name="Guo C."/>
            <person name="Argimon S."/>
            <person name="Zhang W."/>
            <person name="Yang X."/>
            <person name="Jeffery I.B."/>
            <person name="Cooney J.C."/>
            <person name="Kagawa T.F."/>
            <person name="Liu W."/>
            <person name="Song Y."/>
            <person name="Salvetti E."/>
            <person name="Wrobel A."/>
            <person name="Rasinkangas P."/>
            <person name="Parkhill J."/>
            <person name="Rea M.C."/>
            <person name="O'Sullivan O."/>
            <person name="Ritari J."/>
            <person name="Douillard F.P."/>
            <person name="Paul Ross R."/>
            <person name="Yang R."/>
            <person name="Briner A.E."/>
            <person name="Felis G.E."/>
            <person name="de Vos W.M."/>
            <person name="Barrangou R."/>
            <person name="Klaenhammer T.R."/>
            <person name="Caufield P.W."/>
            <person name="Cui Y."/>
            <person name="Zhang H."/>
            <person name="O'Toole P.W."/>
        </authorList>
    </citation>
    <scope>NUCLEOTIDE SEQUENCE [LARGE SCALE GENOMIC DNA]</scope>
    <source>
        <strain evidence="8 10">DSM 18001</strain>
    </source>
</reference>
<evidence type="ECO:0000256" key="5">
    <source>
        <dbReference type="ARBA" id="ARBA00022975"/>
    </source>
</evidence>
<dbReference type="PATRIC" id="fig|331679.3.peg.1845"/>
<evidence type="ECO:0000259" key="7">
    <source>
        <dbReference type="Pfam" id="PF00156"/>
    </source>
</evidence>
<dbReference type="STRING" id="331679.IV81_GL001809"/>
<dbReference type="CDD" id="cd06223">
    <property type="entry name" value="PRTases_typeI"/>
    <property type="match status" value="1"/>
</dbReference>
<gene>
    <name evidence="6" type="primary">pyrE</name>
    <name evidence="9" type="ORF">FEZ51_00845</name>
    <name evidence="8" type="ORF">IV81_GL001809</name>
</gene>
<dbReference type="RefSeq" id="WP_057802809.1">
    <property type="nucleotide sequence ID" value="NZ_JQBX01000009.1"/>
</dbReference>